<name>A0A4D9EZI4_9SAUR</name>
<comment type="caution">
    <text evidence="2">The sequence shown here is derived from an EMBL/GenBank/DDBJ whole genome shotgun (WGS) entry which is preliminary data.</text>
</comment>
<sequence length="111" mass="12025">MQVQSNKTEICMNAQEQRSLVRACTTAPRARLHNGASCAPAQRSLVRACTTEPRASLHNGASCEPGQEMDPRAVAEPHAQSDSRNYDSQPWPQNTVILTPPSSLHCSRTAG</sequence>
<gene>
    <name evidence="2" type="ORF">DR999_PMT02791</name>
</gene>
<dbReference type="Proteomes" id="UP000297703">
    <property type="component" value="Unassembled WGS sequence"/>
</dbReference>
<keyword evidence="3" id="KW-1185">Reference proteome</keyword>
<feature type="region of interest" description="Disordered" evidence="1">
    <location>
        <begin position="56"/>
        <end position="111"/>
    </location>
</feature>
<organism evidence="2 3">
    <name type="scientific">Platysternon megacephalum</name>
    <name type="common">big-headed turtle</name>
    <dbReference type="NCBI Taxonomy" id="55544"/>
    <lineage>
        <taxon>Eukaryota</taxon>
        <taxon>Metazoa</taxon>
        <taxon>Chordata</taxon>
        <taxon>Craniata</taxon>
        <taxon>Vertebrata</taxon>
        <taxon>Euteleostomi</taxon>
        <taxon>Archelosauria</taxon>
        <taxon>Testudinata</taxon>
        <taxon>Testudines</taxon>
        <taxon>Cryptodira</taxon>
        <taxon>Durocryptodira</taxon>
        <taxon>Testudinoidea</taxon>
        <taxon>Platysternidae</taxon>
        <taxon>Platysternon</taxon>
    </lineage>
</organism>
<dbReference type="EMBL" id="QXTE01000014">
    <property type="protein sequence ID" value="TFK13773.1"/>
    <property type="molecule type" value="Genomic_DNA"/>
</dbReference>
<reference evidence="2 3" key="1">
    <citation type="submission" date="2019-04" db="EMBL/GenBank/DDBJ databases">
        <title>Draft genome of the big-headed turtle Platysternon megacephalum.</title>
        <authorList>
            <person name="Gong S."/>
        </authorList>
    </citation>
    <scope>NUCLEOTIDE SEQUENCE [LARGE SCALE GENOMIC DNA]</scope>
    <source>
        <strain evidence="2">DO16091913</strain>
        <tissue evidence="2">Muscle</tissue>
    </source>
</reference>
<dbReference type="AlphaFoldDB" id="A0A4D9EZI4"/>
<evidence type="ECO:0000313" key="2">
    <source>
        <dbReference type="EMBL" id="TFK13773.1"/>
    </source>
</evidence>
<feature type="compositionally biased region" description="Polar residues" evidence="1">
    <location>
        <begin position="86"/>
        <end position="111"/>
    </location>
</feature>
<protein>
    <submittedName>
        <fullName evidence="2">Aldehyde oxidase-like</fullName>
    </submittedName>
</protein>
<evidence type="ECO:0000256" key="1">
    <source>
        <dbReference type="SAM" id="MobiDB-lite"/>
    </source>
</evidence>
<evidence type="ECO:0000313" key="3">
    <source>
        <dbReference type="Proteomes" id="UP000297703"/>
    </source>
</evidence>
<proteinExistence type="predicted"/>
<accession>A0A4D9EZI4</accession>
<feature type="compositionally biased region" description="Basic and acidic residues" evidence="1">
    <location>
        <begin position="69"/>
        <end position="85"/>
    </location>
</feature>
<reference evidence="2 3" key="2">
    <citation type="submission" date="2019-04" db="EMBL/GenBank/DDBJ databases">
        <title>The genome sequence of big-headed turtle.</title>
        <authorList>
            <person name="Gong S."/>
        </authorList>
    </citation>
    <scope>NUCLEOTIDE SEQUENCE [LARGE SCALE GENOMIC DNA]</scope>
    <source>
        <strain evidence="2">DO16091913</strain>
        <tissue evidence="2">Muscle</tissue>
    </source>
</reference>